<evidence type="ECO:0000313" key="11">
    <source>
        <dbReference type="Proteomes" id="UP000005439"/>
    </source>
</evidence>
<evidence type="ECO:0000256" key="2">
    <source>
        <dbReference type="ARBA" id="ARBA00022679"/>
    </source>
</evidence>
<dbReference type="InterPro" id="IPR037143">
    <property type="entry name" value="4-PPantetheinyl_Trfase_dom_sf"/>
</dbReference>
<comment type="subcellular location">
    <subcellularLocation>
        <location evidence="8">Cytoplasm</location>
    </subcellularLocation>
</comment>
<dbReference type="HOGENOM" id="CLU_089696_3_1_9"/>
<name>G8TXX0_SULAD</name>
<keyword evidence="3 8" id="KW-0479">Metal-binding</keyword>
<dbReference type="NCBIfam" id="TIGR00516">
    <property type="entry name" value="acpS"/>
    <property type="match status" value="1"/>
</dbReference>
<dbReference type="EC" id="2.7.8.7" evidence="8"/>
<dbReference type="NCBIfam" id="TIGR00556">
    <property type="entry name" value="pantethn_trn"/>
    <property type="match status" value="1"/>
</dbReference>
<dbReference type="InterPro" id="IPR002582">
    <property type="entry name" value="ACPS"/>
</dbReference>
<gene>
    <name evidence="8" type="primary">acpS</name>
    <name evidence="10" type="ordered locus">Sulac_2714</name>
</gene>
<keyword evidence="1 8" id="KW-0444">Lipid biosynthesis</keyword>
<comment type="cofactor">
    <cofactor evidence="8">
        <name>Mg(2+)</name>
        <dbReference type="ChEBI" id="CHEBI:18420"/>
    </cofactor>
</comment>
<organism evidence="10 11">
    <name type="scientific">Sulfobacillus acidophilus (strain ATCC 700253 / DSM 10332 / NAL)</name>
    <dbReference type="NCBI Taxonomy" id="679936"/>
    <lineage>
        <taxon>Bacteria</taxon>
        <taxon>Bacillati</taxon>
        <taxon>Bacillota</taxon>
        <taxon>Clostridia</taxon>
        <taxon>Eubacteriales</taxon>
        <taxon>Clostridiales Family XVII. Incertae Sedis</taxon>
        <taxon>Sulfobacillus</taxon>
    </lineage>
</organism>
<keyword evidence="5 8" id="KW-0460">Magnesium</keyword>
<dbReference type="EMBL" id="CP003179">
    <property type="protein sequence ID" value="AEW06176.1"/>
    <property type="molecule type" value="Genomic_DNA"/>
</dbReference>
<proteinExistence type="inferred from homology"/>
<evidence type="ECO:0000259" key="9">
    <source>
        <dbReference type="Pfam" id="PF01648"/>
    </source>
</evidence>
<comment type="catalytic activity">
    <reaction evidence="8">
        <text>apo-[ACP] + CoA = holo-[ACP] + adenosine 3',5'-bisphosphate + H(+)</text>
        <dbReference type="Rhea" id="RHEA:12068"/>
        <dbReference type="Rhea" id="RHEA-COMP:9685"/>
        <dbReference type="Rhea" id="RHEA-COMP:9690"/>
        <dbReference type="ChEBI" id="CHEBI:15378"/>
        <dbReference type="ChEBI" id="CHEBI:29999"/>
        <dbReference type="ChEBI" id="CHEBI:57287"/>
        <dbReference type="ChEBI" id="CHEBI:58343"/>
        <dbReference type="ChEBI" id="CHEBI:64479"/>
        <dbReference type="EC" id="2.7.8.7"/>
    </reaction>
</comment>
<evidence type="ECO:0000256" key="1">
    <source>
        <dbReference type="ARBA" id="ARBA00022516"/>
    </source>
</evidence>
<keyword evidence="8" id="KW-0963">Cytoplasm</keyword>
<evidence type="ECO:0000313" key="10">
    <source>
        <dbReference type="EMBL" id="AEW06176.1"/>
    </source>
</evidence>
<protein>
    <recommendedName>
        <fullName evidence="8">Holo-[acyl-carrier-protein] synthase</fullName>
        <shortName evidence="8">Holo-ACP synthase</shortName>
        <ecNumber evidence="8">2.7.8.7</ecNumber>
    </recommendedName>
    <alternativeName>
        <fullName evidence="8">4'-phosphopantetheinyl transferase AcpS</fullName>
    </alternativeName>
</protein>
<dbReference type="GO" id="GO:0006633">
    <property type="term" value="P:fatty acid biosynthetic process"/>
    <property type="evidence" value="ECO:0007669"/>
    <property type="project" value="UniProtKB-UniRule"/>
</dbReference>
<keyword evidence="2 8" id="KW-0808">Transferase</keyword>
<keyword evidence="11" id="KW-1185">Reference proteome</keyword>
<dbReference type="STRING" id="679936.Sulac_2714"/>
<reference evidence="11" key="1">
    <citation type="submission" date="2011-12" db="EMBL/GenBank/DDBJ databases">
        <title>The complete genome of chromosome of Sulfobacillus acidophilus DSM 10332.</title>
        <authorList>
            <person name="Lucas S."/>
            <person name="Han J."/>
            <person name="Lapidus A."/>
            <person name="Bruce D."/>
            <person name="Goodwin L."/>
            <person name="Pitluck S."/>
            <person name="Peters L."/>
            <person name="Kyrpides N."/>
            <person name="Mavromatis K."/>
            <person name="Ivanova N."/>
            <person name="Mikhailova N."/>
            <person name="Chertkov O."/>
            <person name="Saunders E."/>
            <person name="Detter J.C."/>
            <person name="Tapia R."/>
            <person name="Han C."/>
            <person name="Land M."/>
            <person name="Hauser L."/>
            <person name="Markowitz V."/>
            <person name="Cheng J.-F."/>
            <person name="Hugenholtz P."/>
            <person name="Woyke T."/>
            <person name="Wu D."/>
            <person name="Pukall R."/>
            <person name="Gehrich-Schroeter G."/>
            <person name="Schneider S."/>
            <person name="Klenk H.-P."/>
            <person name="Eisen J.A."/>
        </authorList>
    </citation>
    <scope>NUCLEOTIDE SEQUENCE [LARGE SCALE GENOMIC DNA]</scope>
    <source>
        <strain evidence="11">ATCC 700253 / DSM 10332 / NAL</strain>
    </source>
</reference>
<dbReference type="GO" id="GO:0008897">
    <property type="term" value="F:holo-[acyl-carrier-protein] synthase activity"/>
    <property type="evidence" value="ECO:0007669"/>
    <property type="project" value="UniProtKB-UniRule"/>
</dbReference>
<dbReference type="Proteomes" id="UP000005439">
    <property type="component" value="Chromosome"/>
</dbReference>
<reference evidence="10 11" key="2">
    <citation type="journal article" date="2012" name="Stand. Genomic Sci.">
        <title>Complete genome sequence of the moderately thermophilic mineral-sulfide-oxidizing firmicute Sulfobacillus acidophilus type strain (NAL(T)).</title>
        <authorList>
            <person name="Anderson I."/>
            <person name="Chertkov O."/>
            <person name="Chen A."/>
            <person name="Saunders E."/>
            <person name="Lapidus A."/>
            <person name="Nolan M."/>
            <person name="Lucas S."/>
            <person name="Hammon N."/>
            <person name="Deshpande S."/>
            <person name="Cheng J.F."/>
            <person name="Han C."/>
            <person name="Tapia R."/>
            <person name="Goodwin L.A."/>
            <person name="Pitluck S."/>
            <person name="Liolios K."/>
            <person name="Pagani I."/>
            <person name="Ivanova N."/>
            <person name="Mikhailova N."/>
            <person name="Pati A."/>
            <person name="Palaniappan K."/>
            <person name="Land M."/>
            <person name="Pan C."/>
            <person name="Rohde M."/>
            <person name="Pukall R."/>
            <person name="Goker M."/>
            <person name="Detter J.C."/>
            <person name="Woyke T."/>
            <person name="Bristow J."/>
            <person name="Eisen J.A."/>
            <person name="Markowitz V."/>
            <person name="Hugenholtz P."/>
            <person name="Kyrpides N.C."/>
            <person name="Klenk H.P."/>
            <person name="Mavromatis K."/>
        </authorList>
    </citation>
    <scope>NUCLEOTIDE SEQUENCE [LARGE SCALE GENOMIC DNA]</scope>
    <source>
        <strain evidence="11">ATCC 700253 / DSM 10332 / NAL</strain>
    </source>
</reference>
<feature type="binding site" evidence="8">
    <location>
        <position position="13"/>
    </location>
    <ligand>
        <name>Mg(2+)</name>
        <dbReference type="ChEBI" id="CHEBI:18420"/>
    </ligand>
</feature>
<dbReference type="KEGG" id="sap:Sulac_2714"/>
<feature type="binding site" evidence="8">
    <location>
        <position position="61"/>
    </location>
    <ligand>
        <name>Mg(2+)</name>
        <dbReference type="ChEBI" id="CHEBI:18420"/>
    </ligand>
</feature>
<dbReference type="GO" id="GO:0000287">
    <property type="term" value="F:magnesium ion binding"/>
    <property type="evidence" value="ECO:0007669"/>
    <property type="project" value="UniProtKB-UniRule"/>
</dbReference>
<comment type="function">
    <text evidence="8">Transfers the 4'-phosphopantetheine moiety from coenzyme A to a Ser of acyl-carrier-protein.</text>
</comment>
<dbReference type="Pfam" id="PF01648">
    <property type="entry name" value="ACPS"/>
    <property type="match status" value="1"/>
</dbReference>
<evidence type="ECO:0000256" key="5">
    <source>
        <dbReference type="ARBA" id="ARBA00022842"/>
    </source>
</evidence>
<evidence type="ECO:0000256" key="8">
    <source>
        <dbReference type="HAMAP-Rule" id="MF_00101"/>
    </source>
</evidence>
<dbReference type="SUPFAM" id="SSF56214">
    <property type="entry name" value="4'-phosphopantetheinyl transferase"/>
    <property type="match status" value="1"/>
</dbReference>
<evidence type="ECO:0000256" key="7">
    <source>
        <dbReference type="ARBA" id="ARBA00023160"/>
    </source>
</evidence>
<dbReference type="GO" id="GO:0005737">
    <property type="term" value="C:cytoplasm"/>
    <property type="evidence" value="ECO:0007669"/>
    <property type="project" value="UniProtKB-SubCell"/>
</dbReference>
<comment type="similarity">
    <text evidence="8">Belongs to the P-Pant transferase superfamily. AcpS family.</text>
</comment>
<keyword evidence="7 8" id="KW-0275">Fatty acid biosynthesis</keyword>
<dbReference type="InterPro" id="IPR008278">
    <property type="entry name" value="4-PPantetheinyl_Trfase_dom"/>
</dbReference>
<dbReference type="HAMAP" id="MF_00101">
    <property type="entry name" value="AcpS"/>
    <property type="match status" value="1"/>
</dbReference>
<evidence type="ECO:0000256" key="6">
    <source>
        <dbReference type="ARBA" id="ARBA00023098"/>
    </source>
</evidence>
<dbReference type="PATRIC" id="fig|679936.5.peg.2808"/>
<evidence type="ECO:0000256" key="4">
    <source>
        <dbReference type="ARBA" id="ARBA00022832"/>
    </source>
</evidence>
<keyword evidence="6 8" id="KW-0443">Lipid metabolism</keyword>
<accession>G8TXX0</accession>
<sequence length="149" mass="16306">MKSPKGIVGFGVDIVQVDRIRRLVDRRPAFLTRLFSSEELAGVATGRERLQYLAARFAAKEAIIKAVGGLRGSRYRQIEILRQPGQAPRVVISGPLGEWLEQYRLDVRVSLSHERDYAVAMALLEGRVGVESAPGVDGSGSPEGRPGHD</sequence>
<feature type="domain" description="4'-phosphopantetheinyl transferase" evidence="9">
    <location>
        <begin position="10"/>
        <end position="121"/>
    </location>
</feature>
<dbReference type="InterPro" id="IPR004568">
    <property type="entry name" value="Ppantetheine-prot_Trfase_dom"/>
</dbReference>
<dbReference type="AlphaFoldDB" id="G8TXX0"/>
<dbReference type="Gene3D" id="3.90.470.20">
    <property type="entry name" value="4'-phosphopantetheinyl transferase domain"/>
    <property type="match status" value="1"/>
</dbReference>
<evidence type="ECO:0000256" key="3">
    <source>
        <dbReference type="ARBA" id="ARBA00022723"/>
    </source>
</evidence>
<keyword evidence="4 8" id="KW-0276">Fatty acid metabolism</keyword>